<evidence type="ECO:0000313" key="3">
    <source>
        <dbReference type="Proteomes" id="UP000305517"/>
    </source>
</evidence>
<comment type="caution">
    <text evidence="2">The sequence shown here is derived from an EMBL/GenBank/DDBJ whole genome shotgun (WGS) entry which is preliminary data.</text>
</comment>
<organism evidence="2 3">
    <name type="scientific">Hymenobacter jeollabukensis</name>
    <dbReference type="NCBI Taxonomy" id="2025313"/>
    <lineage>
        <taxon>Bacteria</taxon>
        <taxon>Pseudomonadati</taxon>
        <taxon>Bacteroidota</taxon>
        <taxon>Cytophagia</taxon>
        <taxon>Cytophagales</taxon>
        <taxon>Hymenobacteraceae</taxon>
        <taxon>Hymenobacter</taxon>
    </lineage>
</organism>
<name>A0A5R8WVW4_9BACT</name>
<dbReference type="Pfam" id="PF14020">
    <property type="entry name" value="DUF4236"/>
    <property type="match status" value="1"/>
</dbReference>
<dbReference type="EMBL" id="VAJM01000002">
    <property type="protein sequence ID" value="TLM95556.1"/>
    <property type="molecule type" value="Genomic_DNA"/>
</dbReference>
<gene>
    <name evidence="2" type="ORF">FDY95_07170</name>
</gene>
<dbReference type="Proteomes" id="UP000305517">
    <property type="component" value="Unassembled WGS sequence"/>
</dbReference>
<reference evidence="2 3" key="1">
    <citation type="submission" date="2019-05" db="EMBL/GenBank/DDBJ databases">
        <title>Hymenobacter edaphi sp. nov., isolated from abandoned arsenic-contaminated farmland soil.</title>
        <authorList>
            <person name="Nie L."/>
        </authorList>
    </citation>
    <scope>NUCLEOTIDE SEQUENCE [LARGE SCALE GENOMIC DNA]</scope>
    <source>
        <strain evidence="2 3">1-3-3-8</strain>
    </source>
</reference>
<dbReference type="OrthoDB" id="9806903at2"/>
<dbReference type="InterPro" id="IPR025330">
    <property type="entry name" value="DUF4236"/>
</dbReference>
<feature type="domain" description="DUF4236" evidence="1">
    <location>
        <begin position="3"/>
        <end position="56"/>
    </location>
</feature>
<dbReference type="RefSeq" id="WP_138076096.1">
    <property type="nucleotide sequence ID" value="NZ_VAJM01000002.1"/>
</dbReference>
<evidence type="ECO:0000313" key="2">
    <source>
        <dbReference type="EMBL" id="TLM95556.1"/>
    </source>
</evidence>
<proteinExistence type="predicted"/>
<dbReference type="AlphaFoldDB" id="A0A5R8WVW4"/>
<sequence>MPFKFRRRQKLFPGVYLNISSKGLSATVGIKGLNVNLNGKGAYLNTGIPGTGLSSRSKIADWSTGDKGTYNPAVLHPSSASDLEDTPYYFLPKQLEGEIKSSSADSVTSSELSQVKETFLAAHQEKQAILVEVPVVTKQVRDAKRNRLLSKLFLIGLFIKKFDEDYSNKANYLDEILNQLVNCKVQLDITTDASIEIRYAALKSSFDELSRSHKIWDKTSSNRNFENKSSAGHVITRTITSLSHKNIEFINADFDALYFKNQNGSDIYIYPGFAILFDSHQNFGMVSLPELKLSFRSTRFLEEEIIPQDATVIGRTWAKVNKDGTPDRRFKANRQIPIVQYGELEFKSDSGVFEVFMFSNHEAAKKFAASYNAYVSTMQAPNHN</sequence>
<accession>A0A5R8WVW4</accession>
<evidence type="ECO:0000259" key="1">
    <source>
        <dbReference type="Pfam" id="PF14020"/>
    </source>
</evidence>
<protein>
    <submittedName>
        <fullName evidence="2">DUF4236 domain-containing protein</fullName>
    </submittedName>
</protein>
<keyword evidence="3" id="KW-1185">Reference proteome</keyword>